<accession>A0AAD7VXV7</accession>
<sequence length="162" mass="17283">MPSSAPSEIGENGLSVAIPAREEVGGPGPLETLSLGGVPGQRPLPLLLRDQPAFPRIPRIPRVSPLLWGLRILGSGGGPLRDRRPSPHTRGLAATNATLLSGDRNRGRTRPRSERGAKNPPPSKGLLPMWRSGMGGLARSQCRNRRGSGTRTHAEIRSLGHR</sequence>
<keyword evidence="3" id="KW-1185">Reference proteome</keyword>
<dbReference type="Proteomes" id="UP001221898">
    <property type="component" value="Unassembled WGS sequence"/>
</dbReference>
<evidence type="ECO:0000313" key="3">
    <source>
        <dbReference type="Proteomes" id="UP001221898"/>
    </source>
</evidence>
<name>A0AAD7VXV7_9TELE</name>
<comment type="caution">
    <text evidence="2">The sequence shown here is derived from an EMBL/GenBank/DDBJ whole genome shotgun (WGS) entry which is preliminary data.</text>
</comment>
<organism evidence="2 3">
    <name type="scientific">Aldrovandia affinis</name>
    <dbReference type="NCBI Taxonomy" id="143900"/>
    <lineage>
        <taxon>Eukaryota</taxon>
        <taxon>Metazoa</taxon>
        <taxon>Chordata</taxon>
        <taxon>Craniata</taxon>
        <taxon>Vertebrata</taxon>
        <taxon>Euteleostomi</taxon>
        <taxon>Actinopterygii</taxon>
        <taxon>Neopterygii</taxon>
        <taxon>Teleostei</taxon>
        <taxon>Notacanthiformes</taxon>
        <taxon>Halosauridae</taxon>
        <taxon>Aldrovandia</taxon>
    </lineage>
</organism>
<feature type="compositionally biased region" description="Basic and acidic residues" evidence="1">
    <location>
        <begin position="103"/>
        <end position="117"/>
    </location>
</feature>
<feature type="region of interest" description="Disordered" evidence="1">
    <location>
        <begin position="20"/>
        <end position="39"/>
    </location>
</feature>
<protein>
    <submittedName>
        <fullName evidence="2">Uncharacterized protein</fullName>
    </submittedName>
</protein>
<reference evidence="2" key="1">
    <citation type="journal article" date="2023" name="Science">
        <title>Genome structures resolve the early diversification of teleost fishes.</title>
        <authorList>
            <person name="Parey E."/>
            <person name="Louis A."/>
            <person name="Montfort J."/>
            <person name="Bouchez O."/>
            <person name="Roques C."/>
            <person name="Iampietro C."/>
            <person name="Lluch J."/>
            <person name="Castinel A."/>
            <person name="Donnadieu C."/>
            <person name="Desvignes T."/>
            <person name="Floi Bucao C."/>
            <person name="Jouanno E."/>
            <person name="Wen M."/>
            <person name="Mejri S."/>
            <person name="Dirks R."/>
            <person name="Jansen H."/>
            <person name="Henkel C."/>
            <person name="Chen W.J."/>
            <person name="Zahm M."/>
            <person name="Cabau C."/>
            <person name="Klopp C."/>
            <person name="Thompson A.W."/>
            <person name="Robinson-Rechavi M."/>
            <person name="Braasch I."/>
            <person name="Lecointre G."/>
            <person name="Bobe J."/>
            <person name="Postlethwait J.H."/>
            <person name="Berthelot C."/>
            <person name="Roest Crollius H."/>
            <person name="Guiguen Y."/>
        </authorList>
    </citation>
    <scope>NUCLEOTIDE SEQUENCE</scope>
    <source>
        <strain evidence="2">NC1722</strain>
    </source>
</reference>
<dbReference type="EMBL" id="JAINUG010001076">
    <property type="protein sequence ID" value="KAJ8358255.1"/>
    <property type="molecule type" value="Genomic_DNA"/>
</dbReference>
<evidence type="ECO:0000256" key="1">
    <source>
        <dbReference type="SAM" id="MobiDB-lite"/>
    </source>
</evidence>
<dbReference type="AlphaFoldDB" id="A0AAD7VXV7"/>
<feature type="region of interest" description="Disordered" evidence="1">
    <location>
        <begin position="75"/>
        <end position="162"/>
    </location>
</feature>
<proteinExistence type="predicted"/>
<evidence type="ECO:0000313" key="2">
    <source>
        <dbReference type="EMBL" id="KAJ8358255.1"/>
    </source>
</evidence>
<gene>
    <name evidence="2" type="ORF">AAFF_G00020100</name>
</gene>
<feature type="compositionally biased region" description="Basic and acidic residues" evidence="1">
    <location>
        <begin position="152"/>
        <end position="162"/>
    </location>
</feature>